<dbReference type="PANTHER" id="PTHR10015:SF427">
    <property type="entry name" value="HEAT SHOCK FACTOR PROTEIN"/>
    <property type="match status" value="1"/>
</dbReference>
<keyword evidence="6" id="KW-0539">Nucleus</keyword>
<protein>
    <recommendedName>
        <fullName evidence="9">HSF-type DNA-binding domain-containing protein</fullName>
    </recommendedName>
</protein>
<feature type="compositionally biased region" description="Polar residues" evidence="8">
    <location>
        <begin position="1053"/>
        <end position="1066"/>
    </location>
</feature>
<feature type="compositionally biased region" description="Basic and acidic residues" evidence="8">
    <location>
        <begin position="1069"/>
        <end position="1082"/>
    </location>
</feature>
<dbReference type="PANTHER" id="PTHR10015">
    <property type="entry name" value="HEAT SHOCK TRANSCRIPTION FACTOR"/>
    <property type="match status" value="1"/>
</dbReference>
<evidence type="ECO:0000256" key="8">
    <source>
        <dbReference type="SAM" id="MobiDB-lite"/>
    </source>
</evidence>
<dbReference type="Proteomes" id="UP000245699">
    <property type="component" value="Unassembled WGS sequence"/>
</dbReference>
<dbReference type="InterPro" id="IPR000232">
    <property type="entry name" value="HSF_DNA-bd"/>
</dbReference>
<evidence type="ECO:0000313" key="10">
    <source>
        <dbReference type="EMBL" id="PVU91630.1"/>
    </source>
</evidence>
<dbReference type="SUPFAM" id="SSF46785">
    <property type="entry name" value="Winged helix' DNA-binding domain"/>
    <property type="match status" value="1"/>
</dbReference>
<proteinExistence type="inferred from homology"/>
<dbReference type="PRINTS" id="PR00056">
    <property type="entry name" value="HSFDOMAIN"/>
</dbReference>
<dbReference type="STRING" id="61424.A0A2T9YH33"/>
<keyword evidence="11" id="KW-1185">Reference proteome</keyword>
<evidence type="ECO:0000256" key="2">
    <source>
        <dbReference type="ARBA" id="ARBA00006403"/>
    </source>
</evidence>
<feature type="compositionally biased region" description="Basic and acidic residues" evidence="8">
    <location>
        <begin position="216"/>
        <end position="229"/>
    </location>
</feature>
<dbReference type="SMART" id="SM00415">
    <property type="entry name" value="HSF"/>
    <property type="match status" value="1"/>
</dbReference>
<evidence type="ECO:0000259" key="9">
    <source>
        <dbReference type="PROSITE" id="PS00434"/>
    </source>
</evidence>
<evidence type="ECO:0000256" key="4">
    <source>
        <dbReference type="ARBA" id="ARBA00023125"/>
    </source>
</evidence>
<dbReference type="GO" id="GO:0003700">
    <property type="term" value="F:DNA-binding transcription factor activity"/>
    <property type="evidence" value="ECO:0007669"/>
    <property type="project" value="InterPro"/>
</dbReference>
<feature type="non-terminal residue" evidence="10">
    <location>
        <position position="1"/>
    </location>
</feature>
<feature type="domain" description="HSF-type DNA-binding" evidence="9">
    <location>
        <begin position="64"/>
        <end position="88"/>
    </location>
</feature>
<dbReference type="EMBL" id="MBFT01000405">
    <property type="protein sequence ID" value="PVU91630.1"/>
    <property type="molecule type" value="Genomic_DNA"/>
</dbReference>
<name>A0A2T9YH33_9FUNG</name>
<comment type="similarity">
    <text evidence="2 7">Belongs to the HSF family.</text>
</comment>
<comment type="caution">
    <text evidence="10">The sequence shown here is derived from an EMBL/GenBank/DDBJ whole genome shotgun (WGS) entry which is preliminary data.</text>
</comment>
<feature type="region of interest" description="Disordered" evidence="8">
    <location>
        <begin position="867"/>
        <end position="886"/>
    </location>
</feature>
<reference evidence="10 11" key="1">
    <citation type="journal article" date="2018" name="MBio">
        <title>Comparative Genomics Reveals the Core Gene Toolbox for the Fungus-Insect Symbiosis.</title>
        <authorList>
            <person name="Wang Y."/>
            <person name="Stata M."/>
            <person name="Wang W."/>
            <person name="Stajich J.E."/>
            <person name="White M.M."/>
            <person name="Moncalvo J.M."/>
        </authorList>
    </citation>
    <scope>NUCLEOTIDE SEQUENCE [LARGE SCALE GENOMIC DNA]</scope>
    <source>
        <strain evidence="10 11">AUS-77-4</strain>
    </source>
</reference>
<evidence type="ECO:0000256" key="5">
    <source>
        <dbReference type="ARBA" id="ARBA00023163"/>
    </source>
</evidence>
<feature type="region of interest" description="Disordered" evidence="8">
    <location>
        <begin position="1025"/>
        <end position="1103"/>
    </location>
</feature>
<organism evidence="10 11">
    <name type="scientific">Furculomyces boomerangus</name>
    <dbReference type="NCBI Taxonomy" id="61424"/>
    <lineage>
        <taxon>Eukaryota</taxon>
        <taxon>Fungi</taxon>
        <taxon>Fungi incertae sedis</taxon>
        <taxon>Zoopagomycota</taxon>
        <taxon>Kickxellomycotina</taxon>
        <taxon>Harpellomycetes</taxon>
        <taxon>Harpellales</taxon>
        <taxon>Harpellaceae</taxon>
        <taxon>Furculomyces</taxon>
    </lineage>
</organism>
<dbReference type="InterPro" id="IPR036388">
    <property type="entry name" value="WH-like_DNA-bd_sf"/>
</dbReference>
<sequence>RVQAQEMMIEQTSANVNQKIRVTGFLNKLYSLVDEPSTDEYIRWTEGGDSFIVNKHEDFAREILPKYFKHNNFSSFVRQLNMYKFHKVPHPQHGVLLAEESADESWEFSNTYFQRNQPDLLHFVVRNTRSRASKGDSSDTSIVNSRKQGERKQSIKQYKEEIVTRDLENIIKELDIVKGHQLTLSRKQNSGKSRHVGYDNSINQEINKSEPSTRFYDSDTDTRKESKRTDNYRDKVGMYVRNDMFLNSKNEANSPRNMKNKKEEKPNILMDVFGNKNISEMGFNDADLTHPSIVKLPSSNIGSQYSPDIHSLKNGKINEIFDENELDQEGNLDHIKNYSEFEKNQNNIIGTDADVKMANDIDMGGYSYPNPFLDINMGNNGYGNTFKENGGFDTSNKDAMDILQQISQYEVSGSETPGDDIMLQLNNLSQESKSNQLRELTNQNRLNQATKLNQLKQINQVDDSSLMSHYTTPGFTDQLFETGSTNKGNYVSSAGFQSGQDQSNQSGIVGRNDFINPASIGLNTNVADIIVADNRLIRSPKSTPKNLFERGSSAMLYNMGFLPNANMNTGTNEANSIIGGNNSGYGGNLNVGVNNTNLSNVGEGLPRLLMSALSSCTPEQFDVFLRLFQMVDGSGTVIPQIIQQFDQNHRLGNVSNKSISSDNNNNNNNLSKGSMIGGMGNSGIGYGGLNTKLPQLTDSNMLEDVNNLRNGEGMKQRVGSPYLEDTAKSPLLANLISSVLQIQSGTASQAYNHLQNADKSMRTTGTDLSNGSGLDDGQNLDLNAISELLKHYNVDIGYGYDPHKLITDDPGIENKTNGSGSITDLDKDLLTFDGNTGKYNIGGNGSIKSSSMNDSVGIFQHENQQMSGLNSSSEMGYDDTKTLKDNSEKNYQLMLRDQRNQRDQKDQGFQKPDNISQVQLRNQLKTQKHSVLNLNNTNVSSDSAKTNSGQDFNGLGMLDSLGGFNYSTHYNLGDGFQIEPAVDHTLDRNSGKLVLIPSPEPITLGNSTPTMDILDKVTKEFLASSPNIDSYGSGTVSGTRNNNNGNGLKRNEFGQSETVLNTQKTPEPSIKRESSMERESSMKRPASITLDMLDSPTSKFQKK</sequence>
<dbReference type="Pfam" id="PF00447">
    <property type="entry name" value="HSF_DNA-bind"/>
    <property type="match status" value="1"/>
</dbReference>
<feature type="region of interest" description="Disordered" evidence="8">
    <location>
        <begin position="207"/>
        <end position="229"/>
    </location>
</feature>
<comment type="subcellular location">
    <subcellularLocation>
        <location evidence="1">Nucleus</location>
    </subcellularLocation>
</comment>
<dbReference type="Gene3D" id="1.10.10.10">
    <property type="entry name" value="Winged helix-like DNA-binding domain superfamily/Winged helix DNA-binding domain"/>
    <property type="match status" value="1"/>
</dbReference>
<dbReference type="GO" id="GO:0005634">
    <property type="term" value="C:nucleus"/>
    <property type="evidence" value="ECO:0007669"/>
    <property type="project" value="UniProtKB-SubCell"/>
</dbReference>
<dbReference type="AlphaFoldDB" id="A0A2T9YH33"/>
<gene>
    <name evidence="10" type="ORF">BB559_004049</name>
</gene>
<feature type="region of interest" description="Disordered" evidence="8">
    <location>
        <begin position="653"/>
        <end position="674"/>
    </location>
</feature>
<dbReference type="OrthoDB" id="60033at2759"/>
<evidence type="ECO:0000256" key="3">
    <source>
        <dbReference type="ARBA" id="ARBA00023015"/>
    </source>
</evidence>
<dbReference type="FunFam" id="1.10.10.10:FF:000027">
    <property type="entry name" value="Heat shock transcription factor 1"/>
    <property type="match status" value="1"/>
</dbReference>
<evidence type="ECO:0000313" key="11">
    <source>
        <dbReference type="Proteomes" id="UP000245699"/>
    </source>
</evidence>
<dbReference type="GO" id="GO:0043565">
    <property type="term" value="F:sequence-specific DNA binding"/>
    <property type="evidence" value="ECO:0007669"/>
    <property type="project" value="InterPro"/>
</dbReference>
<accession>A0A2T9YH33</accession>
<feature type="region of interest" description="Disordered" evidence="8">
    <location>
        <begin position="131"/>
        <end position="154"/>
    </location>
</feature>
<evidence type="ECO:0000256" key="6">
    <source>
        <dbReference type="ARBA" id="ARBA00023242"/>
    </source>
</evidence>
<evidence type="ECO:0000256" key="7">
    <source>
        <dbReference type="RuleBase" id="RU004020"/>
    </source>
</evidence>
<dbReference type="PROSITE" id="PS00434">
    <property type="entry name" value="HSF_DOMAIN"/>
    <property type="match status" value="1"/>
</dbReference>
<evidence type="ECO:0000256" key="1">
    <source>
        <dbReference type="ARBA" id="ARBA00004123"/>
    </source>
</evidence>
<dbReference type="InterPro" id="IPR036390">
    <property type="entry name" value="WH_DNA-bd_sf"/>
</dbReference>
<keyword evidence="5" id="KW-0804">Transcription</keyword>
<keyword evidence="4" id="KW-0238">DNA-binding</keyword>
<keyword evidence="3" id="KW-0805">Transcription regulation</keyword>
<feature type="compositionally biased region" description="Low complexity" evidence="8">
    <location>
        <begin position="1032"/>
        <end position="1047"/>
    </location>
</feature>